<evidence type="ECO:0000313" key="5">
    <source>
        <dbReference type="Proteomes" id="UP001221413"/>
    </source>
</evidence>
<evidence type="ECO:0000313" key="4">
    <source>
        <dbReference type="EMBL" id="KAJ6256944.1"/>
    </source>
</evidence>
<dbReference type="Proteomes" id="UP001221413">
    <property type="component" value="Unassembled WGS sequence"/>
</dbReference>
<accession>A0AAD6NG53</accession>
<dbReference type="FunFam" id="3.30.70.80:FF:000005">
    <property type="entry name" value="Proteinase inhibitor I2B"/>
    <property type="match status" value="1"/>
</dbReference>
<dbReference type="GO" id="GO:0004866">
    <property type="term" value="F:endopeptidase inhibitor activity"/>
    <property type="evidence" value="ECO:0007669"/>
    <property type="project" value="TreeGrafter"/>
</dbReference>
<proteinExistence type="inferred from homology"/>
<dbReference type="InterPro" id="IPR037045">
    <property type="entry name" value="S8pro/Inhibitor_I9_sf"/>
</dbReference>
<gene>
    <name evidence="4" type="ORF">Dda_7827</name>
</gene>
<evidence type="ECO:0000256" key="2">
    <source>
        <dbReference type="SAM" id="MobiDB-lite"/>
    </source>
</evidence>
<dbReference type="InterPro" id="IPR052471">
    <property type="entry name" value="PBI_I9"/>
</dbReference>
<dbReference type="Gene3D" id="3.30.70.80">
    <property type="entry name" value="Peptidase S8 propeptide/proteinase inhibitor I9"/>
    <property type="match status" value="1"/>
</dbReference>
<comment type="similarity">
    <text evidence="1">Belongs to the protease inhibitor I9 family.</text>
</comment>
<keyword evidence="5" id="KW-1185">Reference proteome</keyword>
<dbReference type="GO" id="GO:0042144">
    <property type="term" value="P:vacuole fusion, non-autophagic"/>
    <property type="evidence" value="ECO:0007669"/>
    <property type="project" value="TreeGrafter"/>
</dbReference>
<organism evidence="4 5">
    <name type="scientific">Drechslerella dactyloides</name>
    <name type="common">Nematode-trapping fungus</name>
    <name type="synonym">Arthrobotrys dactyloides</name>
    <dbReference type="NCBI Taxonomy" id="74499"/>
    <lineage>
        <taxon>Eukaryota</taxon>
        <taxon>Fungi</taxon>
        <taxon>Dikarya</taxon>
        <taxon>Ascomycota</taxon>
        <taxon>Pezizomycotina</taxon>
        <taxon>Orbiliomycetes</taxon>
        <taxon>Orbiliales</taxon>
        <taxon>Orbiliaceae</taxon>
        <taxon>Drechslerella</taxon>
    </lineage>
</organism>
<sequence>MPQSFIVTLDDHASEEDLQSAKDTARNQGGKITNEYTIIKGFSVEFPDGTVHALDSIPCVKNVEADQIVTTQ</sequence>
<evidence type="ECO:0000259" key="3">
    <source>
        <dbReference type="Pfam" id="PF05922"/>
    </source>
</evidence>
<dbReference type="Pfam" id="PF05922">
    <property type="entry name" value="Inhibitor_I9"/>
    <property type="match status" value="1"/>
</dbReference>
<feature type="region of interest" description="Disordered" evidence="2">
    <location>
        <begin position="1"/>
        <end position="27"/>
    </location>
</feature>
<dbReference type="SUPFAM" id="SSF54897">
    <property type="entry name" value="Protease propeptides/inhibitors"/>
    <property type="match status" value="1"/>
</dbReference>
<dbReference type="AlphaFoldDB" id="A0AAD6NG53"/>
<dbReference type="PANTHER" id="PTHR28288">
    <property type="entry name" value="PROTEASE B INHIBITOR 2"/>
    <property type="match status" value="1"/>
</dbReference>
<dbReference type="PANTHER" id="PTHR28288:SF2">
    <property type="entry name" value="PROTEASE B INHIBITOR 2"/>
    <property type="match status" value="1"/>
</dbReference>
<feature type="domain" description="Inhibitor I9" evidence="3">
    <location>
        <begin position="4"/>
        <end position="71"/>
    </location>
</feature>
<evidence type="ECO:0000256" key="1">
    <source>
        <dbReference type="ARBA" id="ARBA00038069"/>
    </source>
</evidence>
<reference evidence="4" key="1">
    <citation type="submission" date="2023-01" db="EMBL/GenBank/DDBJ databases">
        <title>The chitinases involved in constricting ring structure development in the nematode-trapping fungus Drechslerella dactyloides.</title>
        <authorList>
            <person name="Wang R."/>
            <person name="Zhang L."/>
            <person name="Tang P."/>
            <person name="Li S."/>
            <person name="Liang L."/>
        </authorList>
    </citation>
    <scope>NUCLEOTIDE SEQUENCE</scope>
    <source>
        <strain evidence="4">YMF1.00031</strain>
    </source>
</reference>
<comment type="caution">
    <text evidence="4">The sequence shown here is derived from an EMBL/GenBank/DDBJ whole genome shotgun (WGS) entry which is preliminary data.</text>
</comment>
<dbReference type="InterPro" id="IPR010259">
    <property type="entry name" value="S8pro/Inhibitor_I9"/>
</dbReference>
<dbReference type="EMBL" id="JAQGDS010000011">
    <property type="protein sequence ID" value="KAJ6256944.1"/>
    <property type="molecule type" value="Genomic_DNA"/>
</dbReference>
<name>A0AAD6NG53_DREDA</name>
<protein>
    <submittedName>
        <fullName evidence="4">Proteinase inhibitor, propeptide</fullName>
    </submittedName>
</protein>